<accession>A0A437AP81</accession>
<organism evidence="1 2">
    <name type="scientific">Tubulinosema ratisbonensis</name>
    <dbReference type="NCBI Taxonomy" id="291195"/>
    <lineage>
        <taxon>Eukaryota</taxon>
        <taxon>Fungi</taxon>
        <taxon>Fungi incertae sedis</taxon>
        <taxon>Microsporidia</taxon>
        <taxon>Tubulinosematoidea</taxon>
        <taxon>Tubulinosematidae</taxon>
        <taxon>Tubulinosema</taxon>
    </lineage>
</organism>
<name>A0A437AP81_9MICR</name>
<dbReference type="Proteomes" id="UP000282876">
    <property type="component" value="Unassembled WGS sequence"/>
</dbReference>
<dbReference type="VEuPathDB" id="MicrosporidiaDB:TUBRATIS_005050"/>
<dbReference type="OrthoDB" id="2193863at2759"/>
<gene>
    <name evidence="1" type="ORF">TUBRATIS_005050</name>
</gene>
<evidence type="ECO:0000313" key="1">
    <source>
        <dbReference type="EMBL" id="RVD92980.1"/>
    </source>
</evidence>
<protein>
    <submittedName>
        <fullName evidence="1">60s acidic ribosomal</fullName>
    </submittedName>
</protein>
<dbReference type="AlphaFoldDB" id="A0A437AP81"/>
<reference evidence="1 2" key="1">
    <citation type="submission" date="2018-10" db="EMBL/GenBank/DDBJ databases">
        <title>Draft genome sequence of the microsporidian Tubulinosema ratisbonensis.</title>
        <authorList>
            <person name="Polonais V."/>
            <person name="Peyretaillade E."/>
            <person name="Niehus S."/>
            <person name="Wawrzyniak I."/>
            <person name="Franchet A."/>
            <person name="Gaspin C."/>
            <person name="Reichstadt M."/>
            <person name="Belser C."/>
            <person name="Labadie K."/>
            <person name="Delbac F."/>
            <person name="Ferrandon D."/>
        </authorList>
    </citation>
    <scope>NUCLEOTIDE SEQUENCE [LARGE SCALE GENOMIC DNA]</scope>
    <source>
        <strain evidence="1 2">Franzen</strain>
    </source>
</reference>
<proteinExistence type="predicted"/>
<keyword evidence="2" id="KW-1185">Reference proteome</keyword>
<comment type="caution">
    <text evidence="1">The sequence shown here is derived from an EMBL/GenBank/DDBJ whole genome shotgun (WGS) entry which is preliminary data.</text>
</comment>
<evidence type="ECO:0000313" key="2">
    <source>
        <dbReference type="Proteomes" id="UP000282876"/>
    </source>
</evidence>
<dbReference type="EMBL" id="RCSS01000110">
    <property type="protein sequence ID" value="RVD92980.1"/>
    <property type="molecule type" value="Genomic_DNA"/>
</dbReference>
<sequence>MSMPQEKEIYSLAALFINSLNLEVTAENMEKIFKHLNIPFSKKLASFYELTPAEYMALIRNSSAVQVSSVSETVAAPAKEKRKRKLSLLPPLRKTKKWTLVTCLVN</sequence>